<reference evidence="1" key="1">
    <citation type="journal article" date="2014" name="Science">
        <title>Plant genetics. Early allopolyploid evolution in the post-Neolithic Brassica napus oilseed genome.</title>
        <authorList>
            <person name="Chalhoub B."/>
            <person name="Denoeud F."/>
            <person name="Liu S."/>
            <person name="Parkin I.A."/>
            <person name="Tang H."/>
            <person name="Wang X."/>
            <person name="Chiquet J."/>
            <person name="Belcram H."/>
            <person name="Tong C."/>
            <person name="Samans B."/>
            <person name="Correa M."/>
            <person name="Da Silva C."/>
            <person name="Just J."/>
            <person name="Falentin C."/>
            <person name="Koh C.S."/>
            <person name="Le Clainche I."/>
            <person name="Bernard M."/>
            <person name="Bento P."/>
            <person name="Noel B."/>
            <person name="Labadie K."/>
            <person name="Alberti A."/>
            <person name="Charles M."/>
            <person name="Arnaud D."/>
            <person name="Guo H."/>
            <person name="Daviaud C."/>
            <person name="Alamery S."/>
            <person name="Jabbari K."/>
            <person name="Zhao M."/>
            <person name="Edger P.P."/>
            <person name="Chelaifa H."/>
            <person name="Tack D."/>
            <person name="Lassalle G."/>
            <person name="Mestiri I."/>
            <person name="Schnel N."/>
            <person name="Le Paslier M.C."/>
            <person name="Fan G."/>
            <person name="Renault V."/>
            <person name="Bayer P.E."/>
            <person name="Golicz A.A."/>
            <person name="Manoli S."/>
            <person name="Lee T.H."/>
            <person name="Thi V.H."/>
            <person name="Chalabi S."/>
            <person name="Hu Q."/>
            <person name="Fan C."/>
            <person name="Tollenaere R."/>
            <person name="Lu Y."/>
            <person name="Battail C."/>
            <person name="Shen J."/>
            <person name="Sidebottom C.H."/>
            <person name="Wang X."/>
            <person name="Canaguier A."/>
            <person name="Chauveau A."/>
            <person name="Berard A."/>
            <person name="Deniot G."/>
            <person name="Guan M."/>
            <person name="Liu Z."/>
            <person name="Sun F."/>
            <person name="Lim Y.P."/>
            <person name="Lyons E."/>
            <person name="Town C.D."/>
            <person name="Bancroft I."/>
            <person name="Wang X."/>
            <person name="Meng J."/>
            <person name="Ma J."/>
            <person name="Pires J.C."/>
            <person name="King G.J."/>
            <person name="Brunel D."/>
            <person name="Delourme R."/>
            <person name="Renard M."/>
            <person name="Aury J.M."/>
            <person name="Adams K.L."/>
            <person name="Batley J."/>
            <person name="Snowdon R.J."/>
            <person name="Tost J."/>
            <person name="Edwards D."/>
            <person name="Zhou Y."/>
            <person name="Hua W."/>
            <person name="Sharpe A.G."/>
            <person name="Paterson A.H."/>
            <person name="Guan C."/>
            <person name="Wincker P."/>
        </authorList>
    </citation>
    <scope>NUCLEOTIDE SEQUENCE [LARGE SCALE GENOMIC DNA]</scope>
</reference>
<dbReference type="Gramene" id="CDY70903">
    <property type="protein sequence ID" value="CDY70903"/>
    <property type="gene ID" value="GSBRNA2T00008368001"/>
</dbReference>
<gene>
    <name evidence="1" type="primary">BnaCnng70260D</name>
    <name evidence="1" type="ORF">GSBRNA2T00008368001</name>
</gene>
<organism evidence="1">
    <name type="scientific">Brassica napus</name>
    <name type="common">Rape</name>
    <dbReference type="NCBI Taxonomy" id="3708"/>
    <lineage>
        <taxon>Eukaryota</taxon>
        <taxon>Viridiplantae</taxon>
        <taxon>Streptophyta</taxon>
        <taxon>Embryophyta</taxon>
        <taxon>Tracheophyta</taxon>
        <taxon>Spermatophyta</taxon>
        <taxon>Magnoliopsida</taxon>
        <taxon>eudicotyledons</taxon>
        <taxon>Gunneridae</taxon>
        <taxon>Pentapetalae</taxon>
        <taxon>rosids</taxon>
        <taxon>malvids</taxon>
        <taxon>Brassicales</taxon>
        <taxon>Brassicaceae</taxon>
        <taxon>Brassiceae</taxon>
        <taxon>Brassica</taxon>
    </lineage>
</organism>
<dbReference type="AlphaFoldDB" id="A0A078JTK4"/>
<sequence length="28" mass="3279">MPGRYLTTIGHWLNQGFPGKCFFAFLLY</sequence>
<evidence type="ECO:0000313" key="1">
    <source>
        <dbReference type="EMBL" id="CDY70903.1"/>
    </source>
</evidence>
<protein>
    <submittedName>
        <fullName evidence="1">BnaCnng70260D protein</fullName>
    </submittedName>
</protein>
<accession>A0A078JTK4</accession>
<reference evidence="1" key="2">
    <citation type="submission" date="2014-06" db="EMBL/GenBank/DDBJ databases">
        <authorList>
            <person name="Genoscope - CEA"/>
        </authorList>
    </citation>
    <scope>NUCLEOTIDE SEQUENCE</scope>
</reference>
<dbReference type="PaxDb" id="3708-A0A078JTK4"/>
<proteinExistence type="predicted"/>
<dbReference type="EMBL" id="LK043703">
    <property type="protein sequence ID" value="CDY70903.1"/>
    <property type="molecule type" value="Genomic_DNA"/>
</dbReference>
<name>A0A078JTK4_BRANA</name>